<dbReference type="PANTHER" id="PTHR39428">
    <property type="entry name" value="F420H(2)-DEPENDENT QUINONE REDUCTASE RV1261C"/>
    <property type="match status" value="1"/>
</dbReference>
<dbReference type="GO" id="GO:0070967">
    <property type="term" value="F:coenzyme F420 binding"/>
    <property type="evidence" value="ECO:0007669"/>
    <property type="project" value="TreeGrafter"/>
</dbReference>
<dbReference type="Gene3D" id="2.30.110.10">
    <property type="entry name" value="Electron Transport, Fmn-binding Protein, Chain A"/>
    <property type="match status" value="1"/>
</dbReference>
<dbReference type="GO" id="GO:0016491">
    <property type="term" value="F:oxidoreductase activity"/>
    <property type="evidence" value="ECO:0007669"/>
    <property type="project" value="InterPro"/>
</dbReference>
<evidence type="ECO:0000313" key="4">
    <source>
        <dbReference type="Proteomes" id="UP000306378"/>
    </source>
</evidence>
<reference evidence="3 4" key="1">
    <citation type="submission" date="2019-05" db="EMBL/GenBank/DDBJ databases">
        <title>Genomes sequences of two Nocardia cyriacigeorgica environmental isolates, type strains Nocardia asteroides ATCC 19247 and Nocardia cyriacigeorgica DSM 44484.</title>
        <authorList>
            <person name="Vautrin F."/>
            <person name="Bergeron E."/>
            <person name="Dubost A."/>
            <person name="Abrouk D."/>
            <person name="Rodriguez Nava V."/>
            <person name="Pujic P."/>
        </authorList>
    </citation>
    <scope>NUCLEOTIDE SEQUENCE [LARGE SCALE GENOMIC DNA]</scope>
    <source>
        <strain evidence="3 4">EML 446</strain>
    </source>
</reference>
<dbReference type="SUPFAM" id="SSF50475">
    <property type="entry name" value="FMN-binding split barrel"/>
    <property type="match status" value="1"/>
</dbReference>
<dbReference type="EMBL" id="VBUT01000002">
    <property type="protein sequence ID" value="TLF80823.1"/>
    <property type="molecule type" value="Genomic_DNA"/>
</dbReference>
<dbReference type="InterPro" id="IPR012349">
    <property type="entry name" value="Split_barrel_FMN-bd"/>
</dbReference>
<dbReference type="Pfam" id="PF04075">
    <property type="entry name" value="F420H2_quin_red"/>
    <property type="match status" value="1"/>
</dbReference>
<comment type="caution">
    <text evidence="3">The sequence shown here is derived from an EMBL/GenBank/DDBJ whole genome shotgun (WGS) entry which is preliminary data.</text>
</comment>
<dbReference type="InterPro" id="IPR004378">
    <property type="entry name" value="F420H2_quin_Rdtase"/>
</dbReference>
<evidence type="ECO:0000256" key="1">
    <source>
        <dbReference type="ARBA" id="ARBA00008710"/>
    </source>
</evidence>
<protein>
    <submittedName>
        <fullName evidence="3">Nitroreductase family deazaflavin-dependent oxidoreductase</fullName>
    </submittedName>
</protein>
<evidence type="ECO:0000256" key="2">
    <source>
        <dbReference type="ARBA" id="ARBA00049106"/>
    </source>
</evidence>
<dbReference type="GO" id="GO:0005886">
    <property type="term" value="C:plasma membrane"/>
    <property type="evidence" value="ECO:0007669"/>
    <property type="project" value="TreeGrafter"/>
</dbReference>
<organism evidence="3 4">
    <name type="scientific">Nocardia cyriacigeorgica</name>
    <dbReference type="NCBI Taxonomy" id="135487"/>
    <lineage>
        <taxon>Bacteria</taxon>
        <taxon>Bacillati</taxon>
        <taxon>Actinomycetota</taxon>
        <taxon>Actinomycetes</taxon>
        <taxon>Mycobacteriales</taxon>
        <taxon>Nocardiaceae</taxon>
        <taxon>Nocardia</taxon>
    </lineage>
</organism>
<dbReference type="RefSeq" id="WP_138446473.1">
    <property type="nucleotide sequence ID" value="NZ_VBUT01000002.1"/>
</dbReference>
<evidence type="ECO:0000313" key="3">
    <source>
        <dbReference type="EMBL" id="TLF80823.1"/>
    </source>
</evidence>
<dbReference type="NCBIfam" id="TIGR00026">
    <property type="entry name" value="hi_GC_TIGR00026"/>
    <property type="match status" value="1"/>
</dbReference>
<name>A0A5R8NXF7_9NOCA</name>
<dbReference type="AlphaFoldDB" id="A0A5R8NXF7"/>
<comment type="catalytic activity">
    <reaction evidence="2">
        <text>oxidized coenzyme F420-(gamma-L-Glu)(n) + a quinol + H(+) = reduced coenzyme F420-(gamma-L-Glu)(n) + a quinone</text>
        <dbReference type="Rhea" id="RHEA:39663"/>
        <dbReference type="Rhea" id="RHEA-COMP:12939"/>
        <dbReference type="Rhea" id="RHEA-COMP:14378"/>
        <dbReference type="ChEBI" id="CHEBI:15378"/>
        <dbReference type="ChEBI" id="CHEBI:24646"/>
        <dbReference type="ChEBI" id="CHEBI:132124"/>
        <dbReference type="ChEBI" id="CHEBI:133980"/>
        <dbReference type="ChEBI" id="CHEBI:139511"/>
    </reaction>
</comment>
<dbReference type="PANTHER" id="PTHR39428:SF1">
    <property type="entry name" value="F420H(2)-DEPENDENT QUINONE REDUCTASE RV1261C"/>
    <property type="match status" value="1"/>
</dbReference>
<sequence>MAGVFTKVLQAHQWIYEHSGGWVGHRLLFGNPTLLLRTVGRKTGEPRTSALTYAKDGRDYLVTASNGGSPRPPGWLANLKAHPECEIQIGRRTMWVRARPTLPDDPEYARRWELVDRVNQGRYSEYQARTRRPIAVVVLTPAE</sequence>
<accession>A0A5R8NXF7</accession>
<comment type="similarity">
    <text evidence="1">Belongs to the F420H(2)-dependent quinone reductase family.</text>
</comment>
<dbReference type="Proteomes" id="UP000306378">
    <property type="component" value="Unassembled WGS sequence"/>
</dbReference>
<gene>
    <name evidence="3" type="ORF">FEK34_03765</name>
</gene>
<proteinExistence type="inferred from homology"/>